<dbReference type="EMBL" id="CP003154">
    <property type="protein sequence ID" value="AFL72712.1"/>
    <property type="molecule type" value="Genomic_DNA"/>
</dbReference>
<evidence type="ECO:0000313" key="2">
    <source>
        <dbReference type="EMBL" id="AFL72712.1"/>
    </source>
</evidence>
<dbReference type="STRING" id="765911.Thivi_0658"/>
<feature type="transmembrane region" description="Helical" evidence="1">
    <location>
        <begin position="33"/>
        <end position="53"/>
    </location>
</feature>
<reference evidence="2 3" key="1">
    <citation type="submission" date="2012-06" db="EMBL/GenBank/DDBJ databases">
        <title>Complete sequence of Thiocystis violascens DSM 198.</title>
        <authorList>
            <consortium name="US DOE Joint Genome Institute"/>
            <person name="Lucas S."/>
            <person name="Han J."/>
            <person name="Lapidus A."/>
            <person name="Cheng J.-F."/>
            <person name="Goodwin L."/>
            <person name="Pitluck S."/>
            <person name="Peters L."/>
            <person name="Ovchinnikova G."/>
            <person name="Teshima H."/>
            <person name="Detter J.C."/>
            <person name="Han C."/>
            <person name="Tapia R."/>
            <person name="Land M."/>
            <person name="Hauser L."/>
            <person name="Kyrpides N."/>
            <person name="Ivanova N."/>
            <person name="Pagani I."/>
            <person name="Vogl K."/>
            <person name="Liu Z."/>
            <person name="Frigaard N.-U."/>
            <person name="Bryant D."/>
            <person name="Woyke T."/>
        </authorList>
    </citation>
    <scope>NUCLEOTIDE SEQUENCE [LARGE SCALE GENOMIC DNA]</scope>
    <source>
        <strain evidence="3">ATCC 17096 / DSM 198 / 6111</strain>
    </source>
</reference>
<feature type="transmembrane region" description="Helical" evidence="1">
    <location>
        <begin position="101"/>
        <end position="120"/>
    </location>
</feature>
<gene>
    <name evidence="2" type="ordered locus">Thivi_0658</name>
</gene>
<dbReference type="AlphaFoldDB" id="I3Y6U4"/>
<protein>
    <submittedName>
        <fullName evidence="2">Uncharacterized protein</fullName>
    </submittedName>
</protein>
<dbReference type="HOGENOM" id="CLU_1864253_0_0_6"/>
<accession>I3Y6U4</accession>
<feature type="transmembrane region" description="Helical" evidence="1">
    <location>
        <begin position="60"/>
        <end position="81"/>
    </location>
</feature>
<evidence type="ECO:0000313" key="3">
    <source>
        <dbReference type="Proteomes" id="UP000006062"/>
    </source>
</evidence>
<name>I3Y6U4_THIV6</name>
<keyword evidence="1" id="KW-0812">Transmembrane</keyword>
<keyword evidence="3" id="KW-1185">Reference proteome</keyword>
<evidence type="ECO:0000256" key="1">
    <source>
        <dbReference type="SAM" id="Phobius"/>
    </source>
</evidence>
<organism evidence="2 3">
    <name type="scientific">Thiocystis violascens (strain ATCC 17096 / DSM 198 / 6111)</name>
    <name type="common">Chromatium violascens</name>
    <dbReference type="NCBI Taxonomy" id="765911"/>
    <lineage>
        <taxon>Bacteria</taxon>
        <taxon>Pseudomonadati</taxon>
        <taxon>Pseudomonadota</taxon>
        <taxon>Gammaproteobacteria</taxon>
        <taxon>Chromatiales</taxon>
        <taxon>Chromatiaceae</taxon>
        <taxon>Thiocystis</taxon>
    </lineage>
</organism>
<sequence>MRIKQAFSGWWATGHPWPFKSHWYYWYTGRKSIAILSMIVSILVTTLCLTLALGCSIWGIVVAILLDSAGFWLTAVYVFVLRSSIPELAQGQMDALIATHLVLPMLFGLFVTRASTFLVAKALAIKAKGPGPALQHV</sequence>
<dbReference type="Proteomes" id="UP000006062">
    <property type="component" value="Chromosome"/>
</dbReference>
<proteinExistence type="predicted"/>
<keyword evidence="1" id="KW-1133">Transmembrane helix</keyword>
<dbReference type="KEGG" id="tvi:Thivi_0658"/>
<dbReference type="eggNOG" id="ENOG503475M">
    <property type="taxonomic scope" value="Bacteria"/>
</dbReference>
<keyword evidence="1" id="KW-0472">Membrane</keyword>